<dbReference type="GO" id="GO:0005524">
    <property type="term" value="F:ATP binding"/>
    <property type="evidence" value="ECO:0007669"/>
    <property type="project" value="UniProtKB-UniRule"/>
</dbReference>
<dbReference type="GO" id="GO:0006233">
    <property type="term" value="P:dTDP biosynthetic process"/>
    <property type="evidence" value="ECO:0007669"/>
    <property type="project" value="InterPro"/>
</dbReference>
<dbReference type="PANTHER" id="PTHR10344">
    <property type="entry name" value="THYMIDYLATE KINASE"/>
    <property type="match status" value="1"/>
</dbReference>
<evidence type="ECO:0000256" key="1">
    <source>
        <dbReference type="ARBA" id="ARBA00009776"/>
    </source>
</evidence>
<dbReference type="InterPro" id="IPR027417">
    <property type="entry name" value="P-loop_NTPase"/>
</dbReference>
<dbReference type="eggNOG" id="arCOG01891">
    <property type="taxonomic scope" value="Archaea"/>
</dbReference>
<dbReference type="GO" id="GO:0005737">
    <property type="term" value="C:cytoplasm"/>
    <property type="evidence" value="ECO:0007669"/>
    <property type="project" value="TreeGrafter"/>
</dbReference>
<dbReference type="CDD" id="cd01672">
    <property type="entry name" value="TMPK"/>
    <property type="match status" value="1"/>
</dbReference>
<dbReference type="EMBL" id="CP001014">
    <property type="protein sequence ID" value="ACB39101.1"/>
    <property type="molecule type" value="Genomic_DNA"/>
</dbReference>
<evidence type="ECO:0000256" key="8">
    <source>
        <dbReference type="ARBA" id="ARBA00022840"/>
    </source>
</evidence>
<dbReference type="GeneID" id="6165015"/>
<comment type="catalytic activity">
    <reaction evidence="9 10">
        <text>dTMP + ATP = dTDP + ADP</text>
        <dbReference type="Rhea" id="RHEA:13517"/>
        <dbReference type="ChEBI" id="CHEBI:30616"/>
        <dbReference type="ChEBI" id="CHEBI:58369"/>
        <dbReference type="ChEBI" id="CHEBI:63528"/>
        <dbReference type="ChEBI" id="CHEBI:456216"/>
        <dbReference type="EC" id="2.7.4.9"/>
    </reaction>
</comment>
<sequence length="204" mass="22733">MAFVAIEGIDGSGKSTVISRLAEILPKVYTTREPSGGPIGRLIKEWALRGGTVDPHVDALLFAADRIEHYRREVEPKVREGYIVISERYVESSIAYQGAAGVPLEFIKSINSLVPRPDVTVILDVEPEVAISRVRQRGALEKYEQMAFLRRVREIYLARAREEGYPVVDAARPPEVVAREVAEIVKKALDYRKGEGGDRGVYRG</sequence>
<keyword evidence="13" id="KW-1185">Reference proteome</keyword>
<evidence type="ECO:0000256" key="5">
    <source>
        <dbReference type="ARBA" id="ARBA00022727"/>
    </source>
</evidence>
<dbReference type="PANTHER" id="PTHR10344:SF4">
    <property type="entry name" value="UMP-CMP KINASE 2, MITOCHONDRIAL"/>
    <property type="match status" value="1"/>
</dbReference>
<keyword evidence="7 10" id="KW-0418">Kinase</keyword>
<evidence type="ECO:0000256" key="10">
    <source>
        <dbReference type="HAMAP-Rule" id="MF_00165"/>
    </source>
</evidence>
<dbReference type="EC" id="2.7.4.9" evidence="2 10"/>
<proteinExistence type="inferred from homology"/>
<dbReference type="STRING" id="444157.Tneu_0144"/>
<dbReference type="Proteomes" id="UP000001694">
    <property type="component" value="Chromosome"/>
</dbReference>
<feature type="domain" description="Thymidylate kinase-like" evidence="11">
    <location>
        <begin position="6"/>
        <end position="180"/>
    </location>
</feature>
<evidence type="ECO:0000256" key="2">
    <source>
        <dbReference type="ARBA" id="ARBA00012980"/>
    </source>
</evidence>
<dbReference type="InterPro" id="IPR018095">
    <property type="entry name" value="Thymidylate_kin_CS"/>
</dbReference>
<evidence type="ECO:0000256" key="7">
    <source>
        <dbReference type="ARBA" id="ARBA00022777"/>
    </source>
</evidence>
<evidence type="ECO:0000256" key="3">
    <source>
        <dbReference type="ARBA" id="ARBA00013355"/>
    </source>
</evidence>
<feature type="binding site" evidence="10">
    <location>
        <begin position="8"/>
        <end position="15"/>
    </location>
    <ligand>
        <name>ATP</name>
        <dbReference type="ChEBI" id="CHEBI:30616"/>
    </ligand>
</feature>
<reference evidence="12" key="1">
    <citation type="submission" date="2008-03" db="EMBL/GenBank/DDBJ databases">
        <title>Complete sequence of Thermoproteus neutrophilus V24Sta.</title>
        <authorList>
            <consortium name="US DOE Joint Genome Institute"/>
            <person name="Copeland A."/>
            <person name="Lucas S."/>
            <person name="Lapidus A."/>
            <person name="Glavina del Rio T."/>
            <person name="Dalin E."/>
            <person name="Tice H."/>
            <person name="Bruce D."/>
            <person name="Goodwin L."/>
            <person name="Pitluck S."/>
            <person name="Sims D."/>
            <person name="Brettin T."/>
            <person name="Detter J.C."/>
            <person name="Han C."/>
            <person name="Kuske C.R."/>
            <person name="Schmutz J."/>
            <person name="Larimer F."/>
            <person name="Land M."/>
            <person name="Hauser L."/>
            <person name="Kyrpides N."/>
            <person name="Mikhailova N."/>
            <person name="Biddle J.F."/>
            <person name="Zhang Z."/>
            <person name="Fitz-Gibbon S.T."/>
            <person name="Lowe T.M."/>
            <person name="Saltikov C."/>
            <person name="House C.H."/>
            <person name="Richardson P."/>
        </authorList>
    </citation>
    <scope>NUCLEOTIDE SEQUENCE [LARGE SCALE GENOMIC DNA]</scope>
    <source>
        <strain evidence="12">V24Sta</strain>
    </source>
</reference>
<dbReference type="GO" id="GO:0006235">
    <property type="term" value="P:dTTP biosynthetic process"/>
    <property type="evidence" value="ECO:0007669"/>
    <property type="project" value="UniProtKB-UniRule"/>
</dbReference>
<keyword evidence="8 10" id="KW-0067">ATP-binding</keyword>
<name>B1YAM2_PYRNV</name>
<dbReference type="HAMAP" id="MF_00165">
    <property type="entry name" value="Thymidylate_kinase"/>
    <property type="match status" value="1"/>
</dbReference>
<dbReference type="Pfam" id="PF02223">
    <property type="entry name" value="Thymidylate_kin"/>
    <property type="match status" value="1"/>
</dbReference>
<dbReference type="PROSITE" id="PS01331">
    <property type="entry name" value="THYMIDYLATE_KINASE"/>
    <property type="match status" value="1"/>
</dbReference>
<evidence type="ECO:0000256" key="9">
    <source>
        <dbReference type="ARBA" id="ARBA00048743"/>
    </source>
</evidence>
<keyword evidence="6 10" id="KW-0547">Nucleotide-binding</keyword>
<evidence type="ECO:0000259" key="11">
    <source>
        <dbReference type="Pfam" id="PF02223"/>
    </source>
</evidence>
<gene>
    <name evidence="10" type="primary">tmk</name>
    <name evidence="12" type="ordered locus">Tneu_0144</name>
</gene>
<dbReference type="RefSeq" id="WP_012349522.1">
    <property type="nucleotide sequence ID" value="NC_010525.1"/>
</dbReference>
<dbReference type="AlphaFoldDB" id="B1YAM2"/>
<dbReference type="InterPro" id="IPR018094">
    <property type="entry name" value="Thymidylate_kinase"/>
</dbReference>
<comment type="similarity">
    <text evidence="1 10">Belongs to the thymidylate kinase family.</text>
</comment>
<dbReference type="GO" id="GO:0004798">
    <property type="term" value="F:dTMP kinase activity"/>
    <property type="evidence" value="ECO:0007669"/>
    <property type="project" value="UniProtKB-UniRule"/>
</dbReference>
<keyword evidence="4 10" id="KW-0808">Transferase</keyword>
<dbReference type="InterPro" id="IPR039430">
    <property type="entry name" value="Thymidylate_kin-like_dom"/>
</dbReference>
<organism evidence="12 13">
    <name type="scientific">Pyrobaculum neutrophilum (strain DSM 2338 / JCM 9278 / NBRC 100436 / V24Sta)</name>
    <name type="common">Thermoproteus neutrophilus</name>
    <dbReference type="NCBI Taxonomy" id="444157"/>
    <lineage>
        <taxon>Archaea</taxon>
        <taxon>Thermoproteota</taxon>
        <taxon>Thermoprotei</taxon>
        <taxon>Thermoproteales</taxon>
        <taxon>Thermoproteaceae</taxon>
        <taxon>Pyrobaculum</taxon>
    </lineage>
</organism>
<evidence type="ECO:0000313" key="12">
    <source>
        <dbReference type="EMBL" id="ACB39101.1"/>
    </source>
</evidence>
<dbReference type="GO" id="GO:0006227">
    <property type="term" value="P:dUDP biosynthetic process"/>
    <property type="evidence" value="ECO:0007669"/>
    <property type="project" value="TreeGrafter"/>
</dbReference>
<dbReference type="Gene3D" id="3.40.50.300">
    <property type="entry name" value="P-loop containing nucleotide triphosphate hydrolases"/>
    <property type="match status" value="1"/>
</dbReference>
<evidence type="ECO:0000256" key="6">
    <source>
        <dbReference type="ARBA" id="ARBA00022741"/>
    </source>
</evidence>
<evidence type="ECO:0000313" key="13">
    <source>
        <dbReference type="Proteomes" id="UP000001694"/>
    </source>
</evidence>
<dbReference type="SUPFAM" id="SSF52540">
    <property type="entry name" value="P-loop containing nucleoside triphosphate hydrolases"/>
    <property type="match status" value="1"/>
</dbReference>
<dbReference type="NCBIfam" id="TIGR00041">
    <property type="entry name" value="DTMP_kinase"/>
    <property type="match status" value="1"/>
</dbReference>
<dbReference type="HOGENOM" id="CLU_049131_0_2_2"/>
<evidence type="ECO:0000256" key="4">
    <source>
        <dbReference type="ARBA" id="ARBA00022679"/>
    </source>
</evidence>
<keyword evidence="5 10" id="KW-0545">Nucleotide biosynthesis</keyword>
<dbReference type="KEGG" id="tne:Tneu_0144"/>
<accession>B1YAM2</accession>
<dbReference type="OrthoDB" id="43083at2157"/>
<protein>
    <recommendedName>
        <fullName evidence="3 10">Probable thymidylate kinase</fullName>
        <ecNumber evidence="2 10">2.7.4.9</ecNumber>
    </recommendedName>
    <alternativeName>
        <fullName evidence="10">dTMP kinase</fullName>
    </alternativeName>
</protein>
<dbReference type="FunFam" id="3.40.50.300:FF:000225">
    <property type="entry name" value="Thymidylate kinase"/>
    <property type="match status" value="1"/>
</dbReference>